<accession>A0A1D4GYX2</accession>
<dbReference type="RefSeq" id="WP_069994407.1">
    <property type="nucleotide sequence ID" value="NZ_FMPG01000001.1"/>
</dbReference>
<feature type="transmembrane region" description="Helical" evidence="6">
    <location>
        <begin position="153"/>
        <end position="178"/>
    </location>
</feature>
<dbReference type="EMBL" id="FMPI01000001">
    <property type="protein sequence ID" value="SCS30156.1"/>
    <property type="molecule type" value="Genomic_DNA"/>
</dbReference>
<keyword evidence="3 6" id="KW-0812">Transmembrane</keyword>
<feature type="transmembrane region" description="Helical" evidence="6">
    <location>
        <begin position="76"/>
        <end position="94"/>
    </location>
</feature>
<keyword evidence="9" id="KW-0808">Transferase</keyword>
<keyword evidence="2" id="KW-1003">Cell membrane</keyword>
<dbReference type="GO" id="GO:0043709">
    <property type="term" value="P:cell adhesion involved in single-species biofilm formation"/>
    <property type="evidence" value="ECO:0007669"/>
    <property type="project" value="TreeGrafter"/>
</dbReference>
<feature type="transmembrane region" description="Helical" evidence="6">
    <location>
        <begin position="36"/>
        <end position="56"/>
    </location>
</feature>
<dbReference type="EMBL" id="FMPG01000001">
    <property type="protein sequence ID" value="SCS36987.1"/>
    <property type="molecule type" value="Genomic_DNA"/>
</dbReference>
<dbReference type="Gene3D" id="3.30.70.270">
    <property type="match status" value="1"/>
</dbReference>
<reference evidence="8 10" key="2">
    <citation type="submission" date="2016-09" db="EMBL/GenBank/DDBJ databases">
        <authorList>
            <consortium name="Pathogen Informatics"/>
            <person name="Sun Q."/>
            <person name="Inoue M."/>
        </authorList>
    </citation>
    <scope>NUCLEOTIDE SEQUENCE [LARGE SCALE GENOMIC DNA]</scope>
    <source>
        <strain evidence="8 10">82C</strain>
    </source>
</reference>
<dbReference type="GO" id="GO:0005886">
    <property type="term" value="C:plasma membrane"/>
    <property type="evidence" value="ECO:0007669"/>
    <property type="project" value="UniProtKB-SubCell"/>
</dbReference>
<organism evidence="9 11">
    <name type="scientific">Staphylococcus caeli</name>
    <dbReference type="NCBI Taxonomy" id="2201815"/>
    <lineage>
        <taxon>Bacteria</taxon>
        <taxon>Bacillati</taxon>
        <taxon>Bacillota</taxon>
        <taxon>Bacilli</taxon>
        <taxon>Bacillales</taxon>
        <taxon>Staphylococcaceae</taxon>
        <taxon>Staphylococcus</taxon>
    </lineage>
</organism>
<keyword evidence="4 6" id="KW-1133">Transmembrane helix</keyword>
<dbReference type="InterPro" id="IPR050469">
    <property type="entry name" value="Diguanylate_Cyclase"/>
</dbReference>
<evidence type="ECO:0000313" key="11">
    <source>
        <dbReference type="Proteomes" id="UP000095768"/>
    </source>
</evidence>
<dbReference type="PROSITE" id="PS50887">
    <property type="entry name" value="GGDEF"/>
    <property type="match status" value="1"/>
</dbReference>
<comment type="subcellular location">
    <subcellularLocation>
        <location evidence="1">Cell membrane</location>
        <topology evidence="1">Multi-pass membrane protein</topology>
    </subcellularLocation>
</comment>
<feature type="transmembrane region" description="Helical" evidence="6">
    <location>
        <begin position="99"/>
        <end position="119"/>
    </location>
</feature>
<dbReference type="InterPro" id="IPR029787">
    <property type="entry name" value="Nucleotide_cyclase"/>
</dbReference>
<sequence>MFEAIIYNISVTVAGIYLFHRLQYSENRIMIFSKEYVSVLMTIVALLLSAYPVPLFNEYALYLSFVPILFLGRYTNMFYTVLSAIVVGLVNLLIGDYTFITAIVLIVIAVIVGAIGPFLKQNDIISLQILNAITLVIFAILSLISPYYDVTEVLFLIPISFVLTITSSITFVDIWHFFSLVNRYENEDKIDYLTGLGNVKEFDRHLNETARISEENNQSLGLLLIDIDGFKDVNDSYSHKAGDAVLRQMAQLLKNYVPQQFSIYRNGGEEFSIVLYDYTLDQCVKLSESIRGGVEQSTFHLPNKEVIKLSVSIGVGYLTTEDYKSQRKVFKIADDMLHMAKNEGRNQVMFNPIVKL</sequence>
<dbReference type="GO" id="GO:0052621">
    <property type="term" value="F:diguanylate cyclase activity"/>
    <property type="evidence" value="ECO:0007669"/>
    <property type="project" value="UniProtKB-EC"/>
</dbReference>
<evidence type="ECO:0000256" key="1">
    <source>
        <dbReference type="ARBA" id="ARBA00004651"/>
    </source>
</evidence>
<dbReference type="GO" id="GO:0000155">
    <property type="term" value="F:phosphorelay sensor kinase activity"/>
    <property type="evidence" value="ECO:0007669"/>
    <property type="project" value="InterPro"/>
</dbReference>
<dbReference type="PANTHER" id="PTHR45138:SF9">
    <property type="entry name" value="DIGUANYLATE CYCLASE DGCM-RELATED"/>
    <property type="match status" value="1"/>
</dbReference>
<dbReference type="FunFam" id="3.30.70.270:FF:000001">
    <property type="entry name" value="Diguanylate cyclase domain protein"/>
    <property type="match status" value="1"/>
</dbReference>
<dbReference type="SUPFAM" id="SSF55073">
    <property type="entry name" value="Nucleotide cyclase"/>
    <property type="match status" value="1"/>
</dbReference>
<dbReference type="InterPro" id="IPR000160">
    <property type="entry name" value="GGDEF_dom"/>
</dbReference>
<protein>
    <submittedName>
        <fullName evidence="9">GGDEF domain-containing protein</fullName>
        <ecNumber evidence="9">2.7.7.65</ecNumber>
    </submittedName>
</protein>
<dbReference type="Proteomes" id="UP000095412">
    <property type="component" value="Unassembled WGS sequence"/>
</dbReference>
<evidence type="ECO:0000256" key="5">
    <source>
        <dbReference type="ARBA" id="ARBA00023136"/>
    </source>
</evidence>
<feature type="transmembrane region" description="Helical" evidence="6">
    <location>
        <begin position="125"/>
        <end position="144"/>
    </location>
</feature>
<evidence type="ECO:0000256" key="2">
    <source>
        <dbReference type="ARBA" id="ARBA00022475"/>
    </source>
</evidence>
<name>A0A1D4GYX2_9STAP</name>
<reference evidence="9 11" key="1">
    <citation type="submission" date="2016-09" db="EMBL/GenBank/DDBJ databases">
        <authorList>
            <consortium name="Pathogen Informatics"/>
        </authorList>
    </citation>
    <scope>NUCLEOTIDE SEQUENCE [LARGE SCALE GENOMIC DNA]</scope>
    <source>
        <strain evidence="9 11">82B</strain>
    </source>
</reference>
<evidence type="ECO:0000313" key="9">
    <source>
        <dbReference type="EMBL" id="SCS36987.1"/>
    </source>
</evidence>
<dbReference type="NCBIfam" id="TIGR00254">
    <property type="entry name" value="GGDEF"/>
    <property type="match status" value="1"/>
</dbReference>
<dbReference type="AlphaFoldDB" id="A0A1D4GYX2"/>
<dbReference type="InterPro" id="IPR011620">
    <property type="entry name" value="Sig_transdc_His_kinase_LytS_TM"/>
</dbReference>
<dbReference type="Pfam" id="PF00990">
    <property type="entry name" value="GGDEF"/>
    <property type="match status" value="1"/>
</dbReference>
<keyword evidence="9" id="KW-0548">Nucleotidyltransferase</keyword>
<evidence type="ECO:0000256" key="4">
    <source>
        <dbReference type="ARBA" id="ARBA00022989"/>
    </source>
</evidence>
<dbReference type="OrthoDB" id="9759607at2"/>
<proteinExistence type="predicted"/>
<evidence type="ECO:0000256" key="3">
    <source>
        <dbReference type="ARBA" id="ARBA00022692"/>
    </source>
</evidence>
<evidence type="ECO:0000256" key="6">
    <source>
        <dbReference type="SAM" id="Phobius"/>
    </source>
</evidence>
<dbReference type="SMART" id="SM00267">
    <property type="entry name" value="GGDEF"/>
    <property type="match status" value="1"/>
</dbReference>
<dbReference type="InterPro" id="IPR043128">
    <property type="entry name" value="Rev_trsase/Diguanyl_cyclase"/>
</dbReference>
<keyword evidence="10" id="KW-1185">Reference proteome</keyword>
<keyword evidence="5 6" id="KW-0472">Membrane</keyword>
<gene>
    <name evidence="9" type="primary">dosC</name>
    <name evidence="9" type="ORF">SAMEA2297795_00362</name>
    <name evidence="8" type="ORF">SAMEA2297796_00263</name>
</gene>
<dbReference type="Proteomes" id="UP000095768">
    <property type="component" value="Unassembled WGS sequence"/>
</dbReference>
<dbReference type="EC" id="2.7.7.65" evidence="9"/>
<dbReference type="GO" id="GO:1902201">
    <property type="term" value="P:negative regulation of bacterial-type flagellum-dependent cell motility"/>
    <property type="evidence" value="ECO:0007669"/>
    <property type="project" value="TreeGrafter"/>
</dbReference>
<evidence type="ECO:0000259" key="7">
    <source>
        <dbReference type="PROSITE" id="PS50887"/>
    </source>
</evidence>
<dbReference type="PANTHER" id="PTHR45138">
    <property type="entry name" value="REGULATORY COMPONENTS OF SENSORY TRANSDUCTION SYSTEM"/>
    <property type="match status" value="1"/>
</dbReference>
<feature type="domain" description="GGDEF" evidence="7">
    <location>
        <begin position="218"/>
        <end position="353"/>
    </location>
</feature>
<evidence type="ECO:0000313" key="10">
    <source>
        <dbReference type="Proteomes" id="UP000095412"/>
    </source>
</evidence>
<dbReference type="Pfam" id="PF07694">
    <property type="entry name" value="5TM-5TMR_LYT"/>
    <property type="match status" value="1"/>
</dbReference>
<evidence type="ECO:0000313" key="8">
    <source>
        <dbReference type="EMBL" id="SCS30156.1"/>
    </source>
</evidence>
<dbReference type="GO" id="GO:0071555">
    <property type="term" value="P:cell wall organization"/>
    <property type="evidence" value="ECO:0007669"/>
    <property type="project" value="InterPro"/>
</dbReference>
<feature type="transmembrane region" description="Helical" evidence="6">
    <location>
        <begin position="6"/>
        <end position="24"/>
    </location>
</feature>
<dbReference type="CDD" id="cd01949">
    <property type="entry name" value="GGDEF"/>
    <property type="match status" value="1"/>
</dbReference>